<name>A0A545UXC6_9HYPO</name>
<organism evidence="2 3">
    <name type="scientific">Cordyceps javanica</name>
    <dbReference type="NCBI Taxonomy" id="43265"/>
    <lineage>
        <taxon>Eukaryota</taxon>
        <taxon>Fungi</taxon>
        <taxon>Dikarya</taxon>
        <taxon>Ascomycota</taxon>
        <taxon>Pezizomycotina</taxon>
        <taxon>Sordariomycetes</taxon>
        <taxon>Hypocreomycetidae</taxon>
        <taxon>Hypocreales</taxon>
        <taxon>Cordycipitaceae</taxon>
        <taxon>Cordyceps</taxon>
    </lineage>
</organism>
<dbReference type="Proteomes" id="UP000315783">
    <property type="component" value="Unassembled WGS sequence"/>
</dbReference>
<comment type="caution">
    <text evidence="2">The sequence shown here is derived from an EMBL/GenBank/DDBJ whole genome shotgun (WGS) entry which is preliminary data.</text>
</comment>
<proteinExistence type="predicted"/>
<keyword evidence="1" id="KW-0732">Signal</keyword>
<feature type="signal peptide" evidence="1">
    <location>
        <begin position="1"/>
        <end position="17"/>
    </location>
</feature>
<dbReference type="OrthoDB" id="10457480at2759"/>
<evidence type="ECO:0000256" key="1">
    <source>
        <dbReference type="SAM" id="SignalP"/>
    </source>
</evidence>
<reference evidence="2 3" key="1">
    <citation type="journal article" date="2019" name="Appl. Microbiol. Biotechnol.">
        <title>Genome sequence of Isaria javanica and comparative genome analysis insights into family S53 peptidase evolution in fungal entomopathogens.</title>
        <authorList>
            <person name="Lin R."/>
            <person name="Zhang X."/>
            <person name="Xin B."/>
            <person name="Zou M."/>
            <person name="Gao Y."/>
            <person name="Qin F."/>
            <person name="Hu Q."/>
            <person name="Xie B."/>
            <person name="Cheng X."/>
        </authorList>
    </citation>
    <scope>NUCLEOTIDE SEQUENCE [LARGE SCALE GENOMIC DNA]</scope>
    <source>
        <strain evidence="2 3">IJ1G</strain>
    </source>
</reference>
<gene>
    <name evidence="2" type="ORF">IF1G_07001</name>
</gene>
<dbReference type="EMBL" id="SPUK01000010">
    <property type="protein sequence ID" value="TQV94122.1"/>
    <property type="molecule type" value="Genomic_DNA"/>
</dbReference>
<dbReference type="AlphaFoldDB" id="A0A545UXC6"/>
<evidence type="ECO:0000313" key="2">
    <source>
        <dbReference type="EMBL" id="TQV94122.1"/>
    </source>
</evidence>
<protein>
    <recommendedName>
        <fullName evidence="4">Cell wall protein</fullName>
    </recommendedName>
</protein>
<evidence type="ECO:0008006" key="4">
    <source>
        <dbReference type="Google" id="ProtNLM"/>
    </source>
</evidence>
<keyword evidence="3" id="KW-1185">Reference proteome</keyword>
<accession>A0A545UXC6</accession>
<sequence>MKASLLITAVAAGLASAAVERRSCPAMVDTALKASVVALQGALGSSAPANLKDATDAGGACFKKAIGCPVTDAPPPAAPAAPIDCSGMIDTGLKTAVGALKKGLGLFAPPEFQTGVDAGLACFKETLGCTAPAAAPAAAPPA</sequence>
<feature type="chain" id="PRO_5022225549" description="Cell wall protein" evidence="1">
    <location>
        <begin position="18"/>
        <end position="142"/>
    </location>
</feature>
<evidence type="ECO:0000313" key="3">
    <source>
        <dbReference type="Proteomes" id="UP000315783"/>
    </source>
</evidence>